<gene>
    <name evidence="2" type="primary">g7830</name>
    <name evidence="2" type="ORF">VP750_LOCUS6711</name>
</gene>
<dbReference type="InterPro" id="IPR002081">
    <property type="entry name" value="Cryptochrome/DNA_photolyase_1"/>
</dbReference>
<keyword evidence="3" id="KW-1185">Reference proteome</keyword>
<organism evidence="2 3">
    <name type="scientific">Coccomyxa viridis</name>
    <dbReference type="NCBI Taxonomy" id="1274662"/>
    <lineage>
        <taxon>Eukaryota</taxon>
        <taxon>Viridiplantae</taxon>
        <taxon>Chlorophyta</taxon>
        <taxon>core chlorophytes</taxon>
        <taxon>Trebouxiophyceae</taxon>
        <taxon>Trebouxiophyceae incertae sedis</taxon>
        <taxon>Coccomyxaceae</taxon>
        <taxon>Coccomyxa</taxon>
    </lineage>
</organism>
<dbReference type="InterPro" id="IPR006050">
    <property type="entry name" value="DNA_photolyase_N"/>
</dbReference>
<protein>
    <submittedName>
        <fullName evidence="2">G7830 protein</fullName>
    </submittedName>
</protein>
<dbReference type="PROSITE" id="PS51645">
    <property type="entry name" value="PHR_CRY_ALPHA_BETA"/>
    <property type="match status" value="1"/>
</dbReference>
<dbReference type="Proteomes" id="UP001497392">
    <property type="component" value="Unassembled WGS sequence"/>
</dbReference>
<dbReference type="PANTHER" id="PTHR11455:SF18">
    <property type="entry name" value="SI:CH1073-390K14.1"/>
    <property type="match status" value="1"/>
</dbReference>
<dbReference type="InterPro" id="IPR014729">
    <property type="entry name" value="Rossmann-like_a/b/a_fold"/>
</dbReference>
<dbReference type="InterPro" id="IPR036155">
    <property type="entry name" value="Crypto/Photolyase_N_sf"/>
</dbReference>
<comment type="caution">
    <text evidence="2">The sequence shown here is derived from an EMBL/GenBank/DDBJ whole genome shotgun (WGS) entry which is preliminary data.</text>
</comment>
<dbReference type="Pfam" id="PF00875">
    <property type="entry name" value="DNA_photolyase"/>
    <property type="match status" value="1"/>
</dbReference>
<dbReference type="SUPFAM" id="SSF52425">
    <property type="entry name" value="Cryptochrome/photolyase, N-terminal domain"/>
    <property type="match status" value="1"/>
</dbReference>
<accession>A0ABP1G3B9</accession>
<name>A0ABP1G3B9_9CHLO</name>
<dbReference type="PANTHER" id="PTHR11455">
    <property type="entry name" value="CRYPTOCHROME"/>
    <property type="match status" value="1"/>
</dbReference>
<sequence>MPAPKRAVYLFHRDLRIVDSTGLIALAKRGLTIIPVFILAPEQIDEKRNKYFSDAAVQVMADALVDLDASLRALKSCLRLFHGDVVEVLQTLHGRTEFHELHSGDDVTPYSKARDNRIEQWCRGAGVAFHIHQDVDLLGMSDGLLQDGRPYTVFSAFYKRVLRDCHCPQSRYACLEAIRAPTR</sequence>
<evidence type="ECO:0000259" key="1">
    <source>
        <dbReference type="PROSITE" id="PS51645"/>
    </source>
</evidence>
<dbReference type="Gene3D" id="3.40.50.620">
    <property type="entry name" value="HUPs"/>
    <property type="match status" value="1"/>
</dbReference>
<reference evidence="2 3" key="1">
    <citation type="submission" date="2024-06" db="EMBL/GenBank/DDBJ databases">
        <authorList>
            <person name="Kraege A."/>
            <person name="Thomma B."/>
        </authorList>
    </citation>
    <scope>NUCLEOTIDE SEQUENCE [LARGE SCALE GENOMIC DNA]</scope>
</reference>
<evidence type="ECO:0000313" key="3">
    <source>
        <dbReference type="Proteomes" id="UP001497392"/>
    </source>
</evidence>
<proteinExistence type="predicted"/>
<evidence type="ECO:0000313" key="2">
    <source>
        <dbReference type="EMBL" id="CAL5225052.1"/>
    </source>
</evidence>
<dbReference type="EMBL" id="CAXHTA020000012">
    <property type="protein sequence ID" value="CAL5225052.1"/>
    <property type="molecule type" value="Genomic_DNA"/>
</dbReference>
<feature type="domain" description="Photolyase/cryptochrome alpha/beta" evidence="1">
    <location>
        <begin position="5"/>
        <end position="137"/>
    </location>
</feature>